<dbReference type="EMBL" id="RWGY01000029">
    <property type="protein sequence ID" value="TVU20215.1"/>
    <property type="molecule type" value="Genomic_DNA"/>
</dbReference>
<dbReference type="Gramene" id="TVU20190">
    <property type="protein sequence ID" value="TVU20190"/>
    <property type="gene ID" value="EJB05_36389"/>
</dbReference>
<sequence length="129" mass="14595">MEEPQMPMELVQLLSDYPPMAAQTRGVGLVILLTDEISHCYALGYIIGLHIDTLHEVYSISIGTILRGRYGYVVHHDSLTAIELEMALRTVDNRDTSYCDIGTTVKSQRLHQDVVNSTYYIIVVIIVWI</sequence>
<reference evidence="1 3" key="1">
    <citation type="journal article" date="2019" name="Sci. Rep.">
        <title>A high-quality genome of Eragrostis curvula grass provides insights into Poaceae evolution and supports new strategies to enhance forage quality.</title>
        <authorList>
            <person name="Carballo J."/>
            <person name="Santos B.A.C.M."/>
            <person name="Zappacosta D."/>
            <person name="Garbus I."/>
            <person name="Selva J.P."/>
            <person name="Gallo C.A."/>
            <person name="Diaz A."/>
            <person name="Albertini E."/>
            <person name="Caccamo M."/>
            <person name="Echenique V."/>
        </authorList>
    </citation>
    <scope>NUCLEOTIDE SEQUENCE [LARGE SCALE GENOMIC DNA]</scope>
    <source>
        <strain evidence="3">cv. Victoria</strain>
        <tissue evidence="1">Leaf</tissue>
    </source>
</reference>
<comment type="caution">
    <text evidence="1">The sequence shown here is derived from an EMBL/GenBank/DDBJ whole genome shotgun (WGS) entry which is preliminary data.</text>
</comment>
<gene>
    <name evidence="1" type="ORF">EJB05_36389</name>
    <name evidence="2" type="ORF">EJB05_36414</name>
</gene>
<organism evidence="1 3">
    <name type="scientific">Eragrostis curvula</name>
    <name type="common">weeping love grass</name>
    <dbReference type="NCBI Taxonomy" id="38414"/>
    <lineage>
        <taxon>Eukaryota</taxon>
        <taxon>Viridiplantae</taxon>
        <taxon>Streptophyta</taxon>
        <taxon>Embryophyta</taxon>
        <taxon>Tracheophyta</taxon>
        <taxon>Spermatophyta</taxon>
        <taxon>Magnoliopsida</taxon>
        <taxon>Liliopsida</taxon>
        <taxon>Poales</taxon>
        <taxon>Poaceae</taxon>
        <taxon>PACMAD clade</taxon>
        <taxon>Chloridoideae</taxon>
        <taxon>Eragrostideae</taxon>
        <taxon>Eragrostidinae</taxon>
        <taxon>Eragrostis</taxon>
    </lineage>
</organism>
<protein>
    <submittedName>
        <fullName evidence="1">Uncharacterized protein</fullName>
    </submittedName>
</protein>
<dbReference type="AlphaFoldDB" id="A0A5J9UAI8"/>
<dbReference type="EMBL" id="RWGY01000029">
    <property type="protein sequence ID" value="TVU20190.1"/>
    <property type="molecule type" value="Genomic_DNA"/>
</dbReference>
<evidence type="ECO:0000313" key="1">
    <source>
        <dbReference type="EMBL" id="TVU20190.1"/>
    </source>
</evidence>
<dbReference type="Gramene" id="TVU20215">
    <property type="protein sequence ID" value="TVU20215"/>
    <property type="gene ID" value="EJB05_36414"/>
</dbReference>
<evidence type="ECO:0000313" key="3">
    <source>
        <dbReference type="Proteomes" id="UP000324897"/>
    </source>
</evidence>
<keyword evidence="3" id="KW-1185">Reference proteome</keyword>
<dbReference type="Proteomes" id="UP000324897">
    <property type="component" value="Chromosome 7"/>
</dbReference>
<accession>A0A5J9UAI8</accession>
<evidence type="ECO:0000313" key="2">
    <source>
        <dbReference type="EMBL" id="TVU20215.1"/>
    </source>
</evidence>
<name>A0A5J9UAI8_9POAL</name>
<dbReference type="OrthoDB" id="709692at2759"/>
<proteinExistence type="predicted"/>